<comment type="caution">
    <text evidence="2">The sequence shown here is derived from an EMBL/GenBank/DDBJ whole genome shotgun (WGS) entry which is preliminary data.</text>
</comment>
<reference evidence="2 3" key="1">
    <citation type="submission" date="2020-08" db="EMBL/GenBank/DDBJ databases">
        <title>A Genomic Blueprint of the Chicken Gut Microbiome.</title>
        <authorList>
            <person name="Gilroy R."/>
            <person name="Ravi A."/>
            <person name="Getino M."/>
            <person name="Pursley I."/>
            <person name="Horton D.L."/>
            <person name="Alikhan N.-F."/>
            <person name="Baker D."/>
            <person name="Gharbi K."/>
            <person name="Hall N."/>
            <person name="Watson M."/>
            <person name="Adriaenssens E.M."/>
            <person name="Foster-Nyarko E."/>
            <person name="Jarju S."/>
            <person name="Secka A."/>
            <person name="Antonio M."/>
            <person name="Oren A."/>
            <person name="Chaudhuri R."/>
            <person name="La Ragione R.M."/>
            <person name="Hildebrand F."/>
            <person name="Pallen M.J."/>
        </authorList>
    </citation>
    <scope>NUCLEOTIDE SEQUENCE [LARGE SCALE GENOMIC DNA]</scope>
    <source>
        <strain evidence="2 3">Sa3CVA3</strain>
    </source>
</reference>
<evidence type="ECO:0000256" key="1">
    <source>
        <dbReference type="SAM" id="MobiDB-lite"/>
    </source>
</evidence>
<feature type="compositionally biased region" description="Basic and acidic residues" evidence="1">
    <location>
        <begin position="7"/>
        <end position="24"/>
    </location>
</feature>
<dbReference type="Proteomes" id="UP000638918">
    <property type="component" value="Unassembled WGS sequence"/>
</dbReference>
<sequence>MFSRFGRSREPSPQRLDDGRSRDADGRAALDAEIDAIEAAALGTYVLHGLPGAMGHYQRADSHSPWERLDDALTPEQRWALVAESPAGQGRRFASSVDLGVESPVPEVRRAAAVLAACRGLRQRLAESAGFTAQDLADAIQLGAAARRLDGQDEPTSQEPAD</sequence>
<proteinExistence type="predicted"/>
<feature type="region of interest" description="Disordered" evidence="1">
    <location>
        <begin position="1"/>
        <end position="24"/>
    </location>
</feature>
<dbReference type="EMBL" id="JACSQU010000001">
    <property type="protein sequence ID" value="MBD7941394.1"/>
    <property type="molecule type" value="Genomic_DNA"/>
</dbReference>
<organism evidence="2 3">
    <name type="scientific">Brevundimonas guildfordensis</name>
    <dbReference type="NCBI Taxonomy" id="2762241"/>
    <lineage>
        <taxon>Bacteria</taxon>
        <taxon>Pseudomonadati</taxon>
        <taxon>Pseudomonadota</taxon>
        <taxon>Alphaproteobacteria</taxon>
        <taxon>Caulobacterales</taxon>
        <taxon>Caulobacteraceae</taxon>
        <taxon>Brevundimonas</taxon>
    </lineage>
</organism>
<accession>A0ABR8R0S0</accession>
<name>A0ABR8R0S0_9CAUL</name>
<protein>
    <submittedName>
        <fullName evidence="2">Uncharacterized protein</fullName>
    </submittedName>
</protein>
<evidence type="ECO:0000313" key="2">
    <source>
        <dbReference type="EMBL" id="MBD7941394.1"/>
    </source>
</evidence>
<evidence type="ECO:0000313" key="3">
    <source>
        <dbReference type="Proteomes" id="UP000638918"/>
    </source>
</evidence>
<gene>
    <name evidence="2" type="ORF">H9656_08340</name>
</gene>
<dbReference type="RefSeq" id="WP_191743679.1">
    <property type="nucleotide sequence ID" value="NZ_JACSQU010000001.1"/>
</dbReference>
<keyword evidence="3" id="KW-1185">Reference proteome</keyword>